<feature type="region of interest" description="Disordered" evidence="1">
    <location>
        <begin position="538"/>
        <end position="565"/>
    </location>
</feature>
<organism evidence="3">
    <name type="scientific">Ditylum brightwellii</name>
    <dbReference type="NCBI Taxonomy" id="49249"/>
    <lineage>
        <taxon>Eukaryota</taxon>
        <taxon>Sar</taxon>
        <taxon>Stramenopiles</taxon>
        <taxon>Ochrophyta</taxon>
        <taxon>Bacillariophyta</taxon>
        <taxon>Mediophyceae</taxon>
        <taxon>Lithodesmiophycidae</taxon>
        <taxon>Lithodesmiales</taxon>
        <taxon>Lithodesmiaceae</taxon>
        <taxon>Ditylum</taxon>
    </lineage>
</organism>
<feature type="compositionally biased region" description="Acidic residues" evidence="1">
    <location>
        <begin position="960"/>
        <end position="978"/>
    </location>
</feature>
<evidence type="ECO:0000259" key="2">
    <source>
        <dbReference type="Pfam" id="PF03457"/>
    </source>
</evidence>
<dbReference type="Pfam" id="PF03457">
    <property type="entry name" value="HA"/>
    <property type="match status" value="1"/>
</dbReference>
<dbReference type="Gene3D" id="6.10.140.530">
    <property type="match status" value="1"/>
</dbReference>
<feature type="region of interest" description="Disordered" evidence="1">
    <location>
        <begin position="893"/>
        <end position="930"/>
    </location>
</feature>
<protein>
    <recommendedName>
        <fullName evidence="2">Helicase-associated domain-containing protein</fullName>
    </recommendedName>
</protein>
<name>A0A7S4RVK2_9STRA</name>
<dbReference type="AlphaFoldDB" id="A0A7S4RVK2"/>
<feature type="compositionally biased region" description="Basic and acidic residues" evidence="1">
    <location>
        <begin position="543"/>
        <end position="552"/>
    </location>
</feature>
<feature type="region of interest" description="Disordered" evidence="1">
    <location>
        <begin position="1223"/>
        <end position="1249"/>
    </location>
</feature>
<feature type="region of interest" description="Disordered" evidence="1">
    <location>
        <begin position="67"/>
        <end position="159"/>
    </location>
</feature>
<feature type="compositionally biased region" description="Basic and acidic residues" evidence="1">
    <location>
        <begin position="251"/>
        <end position="276"/>
    </location>
</feature>
<feature type="compositionally biased region" description="Polar residues" evidence="1">
    <location>
        <begin position="102"/>
        <end position="113"/>
    </location>
</feature>
<feature type="compositionally biased region" description="Low complexity" evidence="1">
    <location>
        <begin position="128"/>
        <end position="144"/>
    </location>
</feature>
<feature type="compositionally biased region" description="Basic and acidic residues" evidence="1">
    <location>
        <begin position="7"/>
        <end position="23"/>
    </location>
</feature>
<feature type="compositionally biased region" description="Basic and acidic residues" evidence="1">
    <location>
        <begin position="902"/>
        <end position="921"/>
    </location>
</feature>
<feature type="region of interest" description="Disordered" evidence="1">
    <location>
        <begin position="472"/>
        <end position="503"/>
    </location>
</feature>
<gene>
    <name evidence="3" type="ORF">DBRI00130_LOCUS24949</name>
</gene>
<accession>A0A7S4RVK2</accession>
<sequence length="1249" mass="139079">MPSLTEIKGRDDIASDNTKDKGGKKGRRRKAIGETKEDGVGNQYGNIRDNGEDDKKEAKIMLSLQAPTAQAEEKTTAAVVNSITVQSMPTEGKGNEEHQHSKSYPTSKEQIGKTTIDRNDRTRQEQHPLSSLRSLPPPSSVLKSPPLPLNNKAPSKQQNQHLLNASQPSFGSAKPFSIPVAAAKFTGTAPGSSFVTAASRKILLHSILARLSAFITLVRHGHFLINPENCWWLIQDLDKIDMPVDFDKFGAAEQNVDREGKEGEDKNEREMKEKQSTKRTNKRKNDKITKSIKNTQESVMKAKSPPVRKRRQQQHKCTPITLWDQLGFTEEHMMLAFSAEPTKPSTNRLWAESLFQMPIAFNGLRVCQHRNAIFVTVTTAPWSGHQQKHLNSREKMQPTQPSDDKVLFWGWDKANVDKLKFGLATMSMNIKGSSIEVASQEYIAQPGTIEEARENMAIAVLQRKQYVQKTKIYQKRKQNGSSTSSSEEHEDMGGQGLAKTRPKRKIIPISKELNLSLADHLKKRPYWTEDKELPVCNKRSTKSQKEDSEKETSLSSYTPSKLKPDLGAEDDLKDFPLMASLGIRLGFGVMDEQQRQNLLREMITFNKKHKKRTRFSQLGGSSRDCFLLCFTQRDEFTGCWPRHMDSIDDLLNALSTKPDKSADFLCEFLAKKRPASYVQAYPLAKEIEDKKGHWSWHTHRPEDFRMHDESDETNEADVEWNVMYTHLLNHKKEVGHCNVPFPTGSFGEWVVRCRTLKRKNDPRLTPKRIELMEEIGFEWTVSRRYLGVKGDPRMNLALVAKLQFPSLTYPEALLLGGYSRDEAYQHPGGKRDTLCRRKRQFRRGVDSKVRNEVQRLMFKLEDETNGIEQLFGRNPYYNELIVQKCNGNEAAPTALDGIPLNEKQKEQTTLKNESDNHRSDSDIDDEDRDQGAEIEQNEETMKMIGSALIVPTLSSNSVDGEMEEVQDDEAEAPNEDNETTACHSNRVDGDAKVQSSNNDAIDADSDNEDFVLTQQQKQSFFPFSGLSKAAAINPLKQISNADVIDAESDYEEFVPMQCQEHYSLTNSGFSNNMMVNHVAAAAIDSMVPFHPTHVARGTGGVSGRIYEPFSSPGGNVFIDIPTAVSAPVVGNSRIGCVATVGFGGDLFNSIGGGADRAASHHAAGSGPGGAASYLFGPGGSASAYPFRAALAAAPATAISHGGTSTVFHGGAVPMKISMQMNAAAAPLHTRPSRNAPSVPPFSEERPYLM</sequence>
<evidence type="ECO:0000313" key="3">
    <source>
        <dbReference type="EMBL" id="CAE4626346.1"/>
    </source>
</evidence>
<reference evidence="3" key="1">
    <citation type="submission" date="2021-01" db="EMBL/GenBank/DDBJ databases">
        <authorList>
            <person name="Corre E."/>
            <person name="Pelletier E."/>
            <person name="Niang G."/>
            <person name="Scheremetjew M."/>
            <person name="Finn R."/>
            <person name="Kale V."/>
            <person name="Holt S."/>
            <person name="Cochrane G."/>
            <person name="Meng A."/>
            <person name="Brown T."/>
            <person name="Cohen L."/>
        </authorList>
    </citation>
    <scope>NUCLEOTIDE SEQUENCE</scope>
    <source>
        <strain evidence="3">GSO104</strain>
    </source>
</reference>
<dbReference type="EMBL" id="HBNS01031849">
    <property type="protein sequence ID" value="CAE4626346.1"/>
    <property type="molecule type" value="Transcribed_RNA"/>
</dbReference>
<feature type="compositionally biased region" description="Basic and acidic residues" evidence="1">
    <location>
        <begin position="115"/>
        <end position="126"/>
    </location>
</feature>
<feature type="domain" description="Helicase-associated" evidence="2">
    <location>
        <begin position="717"/>
        <end position="777"/>
    </location>
</feature>
<feature type="region of interest" description="Disordered" evidence="1">
    <location>
        <begin position="1"/>
        <end position="52"/>
    </location>
</feature>
<feature type="region of interest" description="Disordered" evidence="1">
    <location>
        <begin position="959"/>
        <end position="996"/>
    </location>
</feature>
<feature type="compositionally biased region" description="Polar residues" evidence="1">
    <location>
        <begin position="78"/>
        <end position="89"/>
    </location>
</feature>
<feature type="region of interest" description="Disordered" evidence="1">
    <location>
        <begin position="251"/>
        <end position="315"/>
    </location>
</feature>
<dbReference type="InterPro" id="IPR005114">
    <property type="entry name" value="Helicase_assoc"/>
</dbReference>
<proteinExistence type="predicted"/>
<evidence type="ECO:0000256" key="1">
    <source>
        <dbReference type="SAM" id="MobiDB-lite"/>
    </source>
</evidence>